<evidence type="ECO:0000313" key="1">
    <source>
        <dbReference type="EMBL" id="EUB53944.1"/>
    </source>
</evidence>
<sequence length="95" mass="10177">MYDPIMGGGYLGCTQTTCNQLQDATPASFKPLPPSILVLTSGPILEVMQYEADPWTGLSKLTAPTLVGKIQPLSLPVASSFAYLSCFYPEIYGSI</sequence>
<dbReference type="Proteomes" id="UP000019149">
    <property type="component" value="Unassembled WGS sequence"/>
</dbReference>
<organism evidence="1 2">
    <name type="scientific">Echinococcus granulosus</name>
    <name type="common">Hydatid tapeworm</name>
    <dbReference type="NCBI Taxonomy" id="6210"/>
    <lineage>
        <taxon>Eukaryota</taxon>
        <taxon>Metazoa</taxon>
        <taxon>Spiralia</taxon>
        <taxon>Lophotrochozoa</taxon>
        <taxon>Platyhelminthes</taxon>
        <taxon>Cestoda</taxon>
        <taxon>Eucestoda</taxon>
        <taxon>Cyclophyllidea</taxon>
        <taxon>Taeniidae</taxon>
        <taxon>Echinococcus</taxon>
        <taxon>Echinococcus granulosus group</taxon>
    </lineage>
</organism>
<dbReference type="KEGG" id="egl:EGR_11199"/>
<reference evidence="1 2" key="1">
    <citation type="journal article" date="2013" name="Nat. Genet.">
        <title>The genome of the hydatid tapeworm Echinococcus granulosus.</title>
        <authorList>
            <person name="Zheng H."/>
            <person name="Zhang W."/>
            <person name="Zhang L."/>
            <person name="Zhang Z."/>
            <person name="Li J."/>
            <person name="Lu G."/>
            <person name="Zhu Y."/>
            <person name="Wang Y."/>
            <person name="Huang Y."/>
            <person name="Liu J."/>
            <person name="Kang H."/>
            <person name="Chen J."/>
            <person name="Wang L."/>
            <person name="Chen A."/>
            <person name="Yu S."/>
            <person name="Gao Z."/>
            <person name="Jin L."/>
            <person name="Gu W."/>
            <person name="Wang Z."/>
            <person name="Zhao L."/>
            <person name="Shi B."/>
            <person name="Wen H."/>
            <person name="Lin R."/>
            <person name="Jones M.K."/>
            <person name="Brejova B."/>
            <person name="Vinar T."/>
            <person name="Zhao G."/>
            <person name="McManus D.P."/>
            <person name="Chen Z."/>
            <person name="Zhou Y."/>
            <person name="Wang S."/>
        </authorList>
    </citation>
    <scope>NUCLEOTIDE SEQUENCE [LARGE SCALE GENOMIC DNA]</scope>
</reference>
<name>W6UKD7_ECHGR</name>
<dbReference type="AlphaFoldDB" id="W6UKD7"/>
<dbReference type="OrthoDB" id="6281880at2759"/>
<dbReference type="RefSeq" id="XP_024345140.1">
    <property type="nucleotide sequence ID" value="XM_024500446.1"/>
</dbReference>
<protein>
    <submittedName>
        <fullName evidence="1">Uncharacterized protein</fullName>
    </submittedName>
</protein>
<proteinExistence type="predicted"/>
<comment type="caution">
    <text evidence="1">The sequence shown here is derived from an EMBL/GenBank/DDBJ whole genome shotgun (WGS) entry which is preliminary data.</text>
</comment>
<keyword evidence="2" id="KW-1185">Reference proteome</keyword>
<dbReference type="GeneID" id="36346912"/>
<gene>
    <name evidence="1" type="ORF">EGR_11199</name>
</gene>
<dbReference type="CTD" id="36346912"/>
<evidence type="ECO:0000313" key="2">
    <source>
        <dbReference type="Proteomes" id="UP000019149"/>
    </source>
</evidence>
<accession>W6UKD7</accession>
<dbReference type="EMBL" id="APAU02000490">
    <property type="protein sequence ID" value="EUB53944.1"/>
    <property type="molecule type" value="Genomic_DNA"/>
</dbReference>